<dbReference type="InterPro" id="IPR037494">
    <property type="entry name" value="RAF1"/>
</dbReference>
<reference evidence="2 3" key="1">
    <citation type="submission" date="2020-02" db="EMBL/GenBank/DDBJ databases">
        <title>Draft genome sequence of Haematococcus lacustris strain NIES-144.</title>
        <authorList>
            <person name="Morimoto D."/>
            <person name="Nakagawa S."/>
            <person name="Yoshida T."/>
            <person name="Sawayama S."/>
        </authorList>
    </citation>
    <scope>NUCLEOTIDE SEQUENCE [LARGE SCALE GENOMIC DNA]</scope>
    <source>
        <strain evidence="2 3">NIES-144</strain>
    </source>
</reference>
<feature type="domain" description="Rubisco accumulation factor 1 alpha-helical" evidence="1">
    <location>
        <begin position="106"/>
        <end position="173"/>
    </location>
</feature>
<evidence type="ECO:0000259" key="1">
    <source>
        <dbReference type="Pfam" id="PF18578"/>
    </source>
</evidence>
<feature type="domain" description="Rubisco accumulation factor 1 alpha-helical" evidence="1">
    <location>
        <begin position="174"/>
        <end position="257"/>
    </location>
</feature>
<dbReference type="InterPro" id="IPR041358">
    <property type="entry name" value="Raf1_N"/>
</dbReference>
<evidence type="ECO:0000313" key="3">
    <source>
        <dbReference type="Proteomes" id="UP000485058"/>
    </source>
</evidence>
<gene>
    <name evidence="2" type="ORF">HaLaN_12256</name>
</gene>
<evidence type="ECO:0000313" key="2">
    <source>
        <dbReference type="EMBL" id="GFH15929.1"/>
    </source>
</evidence>
<dbReference type="EMBL" id="BLLF01000921">
    <property type="protein sequence ID" value="GFH15929.1"/>
    <property type="molecule type" value="Genomic_DNA"/>
</dbReference>
<dbReference type="PANTHER" id="PTHR35299:SF6">
    <property type="entry name" value="RUBISCO ACCUMULATION FACTOR 1"/>
    <property type="match status" value="1"/>
</dbReference>
<organism evidence="2 3">
    <name type="scientific">Haematococcus lacustris</name>
    <name type="common">Green alga</name>
    <name type="synonym">Haematococcus pluvialis</name>
    <dbReference type="NCBI Taxonomy" id="44745"/>
    <lineage>
        <taxon>Eukaryota</taxon>
        <taxon>Viridiplantae</taxon>
        <taxon>Chlorophyta</taxon>
        <taxon>core chlorophytes</taxon>
        <taxon>Chlorophyceae</taxon>
        <taxon>CS clade</taxon>
        <taxon>Chlamydomonadales</taxon>
        <taxon>Haematococcaceae</taxon>
        <taxon>Haematococcus</taxon>
    </lineage>
</organism>
<proteinExistence type="predicted"/>
<dbReference type="PANTHER" id="PTHR35299">
    <property type="entry name" value="RUBISCO ACCUMULATION FACTOR 1"/>
    <property type="match status" value="1"/>
</dbReference>
<protein>
    <recommendedName>
        <fullName evidence="1">Rubisco accumulation factor 1 alpha-helical domain-containing protein</fullName>
    </recommendedName>
</protein>
<dbReference type="Proteomes" id="UP000485058">
    <property type="component" value="Unassembled WGS sequence"/>
</dbReference>
<sequence>MPNNSKLIIPDKGIEKILQEGAEGLGPEVVTPTGPNQYRPPAGFMNEQLTETPEFAAMAPQDMMNRLRARAGKWHQLAKMLPLLAKAGYDNTTVDEMTGITPVLQACEVLARSMKEWERRPVERTGFTDHPGDCMAFKYLRDALECTKVEEAEKKMQQALSVAVTDDARARLEMREAAAEYVVQQNYDATACEVLARSMKEWERRPVERTGFTDHPGDCMAFKYLRDALECTKVEEAEKKMQQALSVAVTDDARARLVSPRGG</sequence>
<dbReference type="Pfam" id="PF18578">
    <property type="entry name" value="Raf1_N"/>
    <property type="match status" value="2"/>
</dbReference>
<keyword evidence="3" id="KW-1185">Reference proteome</keyword>
<dbReference type="AlphaFoldDB" id="A0A699Z9L3"/>
<name>A0A699Z9L3_HAELA</name>
<feature type="non-terminal residue" evidence="2">
    <location>
        <position position="1"/>
    </location>
</feature>
<comment type="caution">
    <text evidence="2">The sequence shown here is derived from an EMBL/GenBank/DDBJ whole genome shotgun (WGS) entry which is preliminary data.</text>
</comment>
<accession>A0A699Z9L3</accession>